<feature type="domain" description="DUF6546" evidence="1">
    <location>
        <begin position="105"/>
        <end position="221"/>
    </location>
</feature>
<evidence type="ECO:0000313" key="3">
    <source>
        <dbReference type="Proteomes" id="UP000558688"/>
    </source>
</evidence>
<evidence type="ECO:0000259" key="1">
    <source>
        <dbReference type="Pfam" id="PF20183"/>
    </source>
</evidence>
<organism evidence="2 3">
    <name type="scientific">Fusarium oxysporum</name>
    <name type="common">Fusarium vascular wilt</name>
    <dbReference type="NCBI Taxonomy" id="5507"/>
    <lineage>
        <taxon>Eukaryota</taxon>
        <taxon>Fungi</taxon>
        <taxon>Dikarya</taxon>
        <taxon>Ascomycota</taxon>
        <taxon>Pezizomycotina</taxon>
        <taxon>Sordariomycetes</taxon>
        <taxon>Hypocreomycetidae</taxon>
        <taxon>Hypocreales</taxon>
        <taxon>Nectriaceae</taxon>
        <taxon>Fusarium</taxon>
        <taxon>Fusarium oxysporum species complex</taxon>
    </lineage>
</organism>
<accession>A0A8H5ENR8</accession>
<gene>
    <name evidence="2" type="ORF">FOXYS1_1399</name>
</gene>
<reference evidence="2" key="1">
    <citation type="submission" date="2020-02" db="EMBL/GenBank/DDBJ databases">
        <title>Identification and distribution of gene clusters putatively required for synthesis of sphingolipid metabolism inhibitors in phylogenetically diverse species of the filamentous fungus Fusarium.</title>
        <authorList>
            <person name="Kim H.-S."/>
            <person name="Busman M."/>
            <person name="Brown D.W."/>
            <person name="Divon H."/>
            <person name="Uhlig S."/>
            <person name="Proctor R.H."/>
        </authorList>
    </citation>
    <scope>NUCLEOTIDE SEQUENCE [LARGE SCALE GENOMIC DNA]</scope>
    <source>
        <strain evidence="2">NRRL 39464</strain>
    </source>
</reference>
<sequence>MLNTTFRQLVVPEVPAVKQFILRRQSRRQFRPWTLKALLAKLPQLESFVWEPSRLHWGNYHPIPHGKQSWSRTKGYETYGEGAAAVLSPFSWRLIEFVSSFGTGLPPKLKDLLFFFEDCNVAFAYGAGRPYPPDHICLMADPGVAAALARGSFGLTRLHVPYMIDAWDFFKAYQKGCAWQHLESISLTSALLAPYSSNDKISELLCTASEVALSMPKLQSFAL</sequence>
<dbReference type="Pfam" id="PF20183">
    <property type="entry name" value="DUF6546"/>
    <property type="match status" value="1"/>
</dbReference>
<protein>
    <recommendedName>
        <fullName evidence="1">DUF6546 domain-containing protein</fullName>
    </recommendedName>
</protein>
<dbReference type="Proteomes" id="UP000558688">
    <property type="component" value="Unassembled WGS sequence"/>
</dbReference>
<proteinExistence type="predicted"/>
<dbReference type="AlphaFoldDB" id="A0A8H5ENR8"/>
<dbReference type="EMBL" id="JAAFOW010000214">
    <property type="protein sequence ID" value="KAF5267725.1"/>
    <property type="molecule type" value="Genomic_DNA"/>
</dbReference>
<name>A0A8H5ENR8_FUSOX</name>
<dbReference type="InterPro" id="IPR046676">
    <property type="entry name" value="DUF6546"/>
</dbReference>
<evidence type="ECO:0000313" key="2">
    <source>
        <dbReference type="EMBL" id="KAF5267725.1"/>
    </source>
</evidence>
<comment type="caution">
    <text evidence="2">The sequence shown here is derived from an EMBL/GenBank/DDBJ whole genome shotgun (WGS) entry which is preliminary data.</text>
</comment>